<proteinExistence type="predicted"/>
<accession>A0A8X6RBJ7</accession>
<evidence type="ECO:0000313" key="1">
    <source>
        <dbReference type="EMBL" id="GFX91625.1"/>
    </source>
</evidence>
<comment type="caution">
    <text evidence="1">The sequence shown here is derived from an EMBL/GenBank/DDBJ whole genome shotgun (WGS) entry which is preliminary data.</text>
</comment>
<gene>
    <name evidence="1" type="ORF">TNCV_3682111</name>
</gene>
<name>A0A8X6RBJ7_TRICX</name>
<keyword evidence="2" id="KW-1185">Reference proteome</keyword>
<organism evidence="1 2">
    <name type="scientific">Trichonephila clavipes</name>
    <name type="common">Golden silk orbweaver</name>
    <name type="synonym">Nephila clavipes</name>
    <dbReference type="NCBI Taxonomy" id="2585209"/>
    <lineage>
        <taxon>Eukaryota</taxon>
        <taxon>Metazoa</taxon>
        <taxon>Ecdysozoa</taxon>
        <taxon>Arthropoda</taxon>
        <taxon>Chelicerata</taxon>
        <taxon>Arachnida</taxon>
        <taxon>Araneae</taxon>
        <taxon>Araneomorphae</taxon>
        <taxon>Entelegynae</taxon>
        <taxon>Araneoidea</taxon>
        <taxon>Nephilidae</taxon>
        <taxon>Trichonephila</taxon>
    </lineage>
</organism>
<reference evidence="1" key="1">
    <citation type="submission" date="2020-08" db="EMBL/GenBank/DDBJ databases">
        <title>Multicomponent nature underlies the extraordinary mechanical properties of spider dragline silk.</title>
        <authorList>
            <person name="Kono N."/>
            <person name="Nakamura H."/>
            <person name="Mori M."/>
            <person name="Yoshida Y."/>
            <person name="Ohtoshi R."/>
            <person name="Malay A.D."/>
            <person name="Moran D.A.P."/>
            <person name="Tomita M."/>
            <person name="Numata K."/>
            <person name="Arakawa K."/>
        </authorList>
    </citation>
    <scope>NUCLEOTIDE SEQUENCE</scope>
</reference>
<sequence>MDCHVVFVHKLQCPFNQHRLKQTLFTGDSFLATNTVSQSSENSVSSQQIPNSNTPLLRLLAQDMTSVRTHLIIAKPS</sequence>
<protein>
    <submittedName>
        <fullName evidence="1">Uncharacterized protein</fullName>
    </submittedName>
</protein>
<dbReference type="AlphaFoldDB" id="A0A8X6RBJ7"/>
<evidence type="ECO:0000313" key="2">
    <source>
        <dbReference type="Proteomes" id="UP000887159"/>
    </source>
</evidence>
<dbReference type="EMBL" id="BMAU01021135">
    <property type="protein sequence ID" value="GFX91625.1"/>
    <property type="molecule type" value="Genomic_DNA"/>
</dbReference>
<dbReference type="Proteomes" id="UP000887159">
    <property type="component" value="Unassembled WGS sequence"/>
</dbReference>